<proteinExistence type="predicted"/>
<organism evidence="4 5">
    <name type="scientific">Polyrhizophydium stewartii</name>
    <dbReference type="NCBI Taxonomy" id="2732419"/>
    <lineage>
        <taxon>Eukaryota</taxon>
        <taxon>Fungi</taxon>
        <taxon>Fungi incertae sedis</taxon>
        <taxon>Chytridiomycota</taxon>
        <taxon>Chytridiomycota incertae sedis</taxon>
        <taxon>Chytridiomycetes</taxon>
        <taxon>Rhizophydiales</taxon>
        <taxon>Rhizophydiales incertae sedis</taxon>
        <taxon>Polyrhizophydium</taxon>
    </lineage>
</organism>
<keyword evidence="1" id="KW-0539">Nucleus</keyword>
<keyword evidence="1" id="KW-0238">DNA-binding</keyword>
<feature type="region of interest" description="Disordered" evidence="2">
    <location>
        <begin position="1"/>
        <end position="22"/>
    </location>
</feature>
<dbReference type="PROSITE" id="PS50118">
    <property type="entry name" value="HMG_BOX_2"/>
    <property type="match status" value="1"/>
</dbReference>
<keyword evidence="5" id="KW-1185">Reference proteome</keyword>
<name>A0ABR4N148_9FUNG</name>
<dbReference type="Pfam" id="PF04690">
    <property type="entry name" value="YABBY"/>
    <property type="match status" value="1"/>
</dbReference>
<comment type="caution">
    <text evidence="4">The sequence shown here is derived from an EMBL/GenBank/DDBJ whole genome shotgun (WGS) entry which is preliminary data.</text>
</comment>
<dbReference type="InterPro" id="IPR036910">
    <property type="entry name" value="HMG_box_dom_sf"/>
</dbReference>
<evidence type="ECO:0000256" key="2">
    <source>
        <dbReference type="SAM" id="MobiDB-lite"/>
    </source>
</evidence>
<evidence type="ECO:0000259" key="3">
    <source>
        <dbReference type="PROSITE" id="PS50118"/>
    </source>
</evidence>
<evidence type="ECO:0000313" key="4">
    <source>
        <dbReference type="EMBL" id="KAL2913171.1"/>
    </source>
</evidence>
<dbReference type="EMBL" id="JADGIZ020000050">
    <property type="protein sequence ID" value="KAL2913171.1"/>
    <property type="molecule type" value="Genomic_DNA"/>
</dbReference>
<dbReference type="InterPro" id="IPR056775">
    <property type="entry name" value="YABBY_C"/>
</dbReference>
<evidence type="ECO:0000313" key="5">
    <source>
        <dbReference type="Proteomes" id="UP001527925"/>
    </source>
</evidence>
<dbReference type="Gene3D" id="1.10.30.10">
    <property type="entry name" value="High mobility group box domain"/>
    <property type="match status" value="1"/>
</dbReference>
<dbReference type="CDD" id="cd00084">
    <property type="entry name" value="HMG-box_SF"/>
    <property type="match status" value="1"/>
</dbReference>
<feature type="DNA-binding region" description="HMG box" evidence="1">
    <location>
        <begin position="18"/>
        <end position="67"/>
    </location>
</feature>
<accession>A0ABR4N148</accession>
<evidence type="ECO:0000256" key="1">
    <source>
        <dbReference type="PROSITE-ProRule" id="PRU00267"/>
    </source>
</evidence>
<protein>
    <recommendedName>
        <fullName evidence="3">HMG box domain-containing protein</fullName>
    </recommendedName>
</protein>
<dbReference type="InterPro" id="IPR009071">
    <property type="entry name" value="HMG_box_dom"/>
</dbReference>
<sequence>MPKETKAKVAKKTAGGKSNRPLTPYNAFMKAELPKIKAAQPELSHRDAFKLCASKWKDAPENPANKK</sequence>
<feature type="domain" description="HMG box" evidence="3">
    <location>
        <begin position="18"/>
        <end position="67"/>
    </location>
</feature>
<dbReference type="SUPFAM" id="SSF47095">
    <property type="entry name" value="HMG-box"/>
    <property type="match status" value="1"/>
</dbReference>
<reference evidence="4 5" key="1">
    <citation type="submission" date="2023-09" db="EMBL/GenBank/DDBJ databases">
        <title>Pangenome analysis of Batrachochytrium dendrobatidis and related Chytrids.</title>
        <authorList>
            <person name="Yacoub M.N."/>
            <person name="Stajich J.E."/>
            <person name="James T.Y."/>
        </authorList>
    </citation>
    <scope>NUCLEOTIDE SEQUENCE [LARGE SCALE GENOMIC DNA]</scope>
    <source>
        <strain evidence="4 5">JEL0888</strain>
    </source>
</reference>
<dbReference type="Proteomes" id="UP001527925">
    <property type="component" value="Unassembled WGS sequence"/>
</dbReference>
<gene>
    <name evidence="4" type="ORF">HK105_207290</name>
</gene>